<accession>A0A8B9ACK9</accession>
<keyword evidence="5" id="KW-0540">Nuclease</keyword>
<dbReference type="Gene3D" id="1.10.340.70">
    <property type="match status" value="1"/>
</dbReference>
<evidence type="ECO:0000256" key="6">
    <source>
        <dbReference type="ARBA" id="ARBA00022759"/>
    </source>
</evidence>
<dbReference type="InterPro" id="IPR036875">
    <property type="entry name" value="Znf_CCHC_sf"/>
</dbReference>
<dbReference type="CDD" id="cd01647">
    <property type="entry name" value="RT_LTR"/>
    <property type="match status" value="1"/>
</dbReference>
<dbReference type="Proteomes" id="UP000228380">
    <property type="component" value="Chromosome 8"/>
</dbReference>
<organism evidence="11 12">
    <name type="scientific">Phoenix dactylifera</name>
    <name type="common">Date palm</name>
    <dbReference type="NCBI Taxonomy" id="42345"/>
    <lineage>
        <taxon>Eukaryota</taxon>
        <taxon>Viridiplantae</taxon>
        <taxon>Streptophyta</taxon>
        <taxon>Embryophyta</taxon>
        <taxon>Tracheophyta</taxon>
        <taxon>Spermatophyta</taxon>
        <taxon>Magnoliopsida</taxon>
        <taxon>Liliopsida</taxon>
        <taxon>Arecaceae</taxon>
        <taxon>Coryphoideae</taxon>
        <taxon>Phoeniceae</taxon>
        <taxon>Phoenix</taxon>
    </lineage>
</organism>
<sequence>MHLRSGRVASYLEFPLDMDSKIEALLKAIHDTNIQVQNTNAQVQANNAQIHDLTTMSTQVNARLDSIEASIQRVIESQKVSTPHLPGLDEDDTLEQILEQQGSVRQGNFDHRSVPGPHYAYPRPRGPGPIPPVDRVHRHTVDSREPRDPDEDVMRGIRVEAPTFDGRLDPKVFSDWLHEMDHFFEWYNLSEEKKVRFARMKLLGRAKLFWQNTEQLLTRRHQPAITDWVEMKEKLKEKYLPLSYQSDLLDRWNNLRQGSRTANEYIAQFDEFMMRSNVAEDERMILSRFRRGLNDELRKELVLREVSTLDQAYTFVQNYEQFSKSMFARRPDTRRVPTSAQPSGPRPPVGSVPPKPFSSPPIQNRDNKGKGILGEPPKPSSRIQCFKCQGFGHVASQCANPTLVIDTHEQQDDIDNLEEQIYEPNLDDIHDVEDETEEESHTLGCIRPTPQIIAHEPDRSTVNVVRCAITQPKETDDWRRTSIFHTYIKCGEKDCKVIIDSGSCINAISSSIVARLGLTPVSQPHSYKVSWIDTSSIHIKERCLVPIQILSYKDTVWCDVLPMDVGHLILGRPWLFDLDVTIYGRTNSCSFVFQGKKIKLNPLRPKTLNKSTDKSKSKGKELHILNPTEFERNIFKDSPVFALLVKELQPHLKSTLSAESLAILEEFKEVFPEDLPDHLPPLRDIQHAIDLVPGATLPNLPHYRMNPSDHAELLKQINELLQKGFIRESLSPCAVPALLTPKKDGTWRMCVDSRAINRITVKYRFPIPRLDDMLDMMAGASIFSKIDLKSGYHQIRIRPGDEWKTAFKTKDGLYEWLVMPFGLSNAPSTFMRVMTQVLRPFMGKFLVVYFDDILIYSHTKEQHLGHLRQVCTTLRNESLYANLKKCSFFTTHVNFLGYIVSSEGLSADPAKITAIVEWPEPKNITDIRSFHGLATFYRRFIKGFSTLMSPITDCLKRGDFQWTRAAAKAFNDIKTKMTEAPVMRLPDFNKVFEVECDASGLGIGGVLSQERHPIAYFSEKLNEARQRYSTYDKEFYAIVQALRYWRHYLLPNEFVLYSDHEALRFLNSQKKLNHRHAKWVQFLQDYTFVLKHMSGAANKAADALSRRVTLLSAMSVSITGFDRLKLDYLSCPDFGQLYNALADGQGPLIDGVYLQDGYLIKASKLCIPRTSVRDFLIWEVHAGGLSGHFGRDKTIEEVERQFFWPSLKRDVAKIVGQCRTCQLAKHKK</sequence>
<dbReference type="GO" id="GO:0006508">
    <property type="term" value="P:proteolysis"/>
    <property type="evidence" value="ECO:0007669"/>
    <property type="project" value="UniProtKB-KW"/>
</dbReference>
<name>A0A8B9ACK9_PHODC</name>
<dbReference type="Gene3D" id="3.10.10.10">
    <property type="entry name" value="HIV Type 1 Reverse Transcriptase, subunit A, domain 1"/>
    <property type="match status" value="1"/>
</dbReference>
<dbReference type="InterPro" id="IPR021109">
    <property type="entry name" value="Peptidase_aspartic_dom_sf"/>
</dbReference>
<dbReference type="GO" id="GO:0003676">
    <property type="term" value="F:nucleic acid binding"/>
    <property type="evidence" value="ECO:0007669"/>
    <property type="project" value="InterPro"/>
</dbReference>
<keyword evidence="4" id="KW-0548">Nucleotidyltransferase</keyword>
<dbReference type="GO" id="GO:0004519">
    <property type="term" value="F:endonuclease activity"/>
    <property type="evidence" value="ECO:0007669"/>
    <property type="project" value="UniProtKB-KW"/>
</dbReference>
<evidence type="ECO:0000256" key="8">
    <source>
        <dbReference type="ARBA" id="ARBA00022918"/>
    </source>
</evidence>
<dbReference type="CDD" id="cd09274">
    <property type="entry name" value="RNase_HI_RT_Ty3"/>
    <property type="match status" value="1"/>
</dbReference>
<dbReference type="SUPFAM" id="SSF57756">
    <property type="entry name" value="Retrovirus zinc finger-like domains"/>
    <property type="match status" value="1"/>
</dbReference>
<dbReference type="OrthoDB" id="679712at2759"/>
<dbReference type="Pfam" id="PF17917">
    <property type="entry name" value="RT_RNaseH"/>
    <property type="match status" value="1"/>
</dbReference>
<dbReference type="Gene3D" id="2.40.70.10">
    <property type="entry name" value="Acid Proteases"/>
    <property type="match status" value="1"/>
</dbReference>
<dbReference type="GO" id="GO:0008233">
    <property type="term" value="F:peptidase activity"/>
    <property type="evidence" value="ECO:0007669"/>
    <property type="project" value="UniProtKB-KW"/>
</dbReference>
<evidence type="ECO:0000256" key="5">
    <source>
        <dbReference type="ARBA" id="ARBA00022722"/>
    </source>
</evidence>
<keyword evidence="7" id="KW-0378">Hydrolase</keyword>
<evidence type="ECO:0000313" key="11">
    <source>
        <dbReference type="Proteomes" id="UP000228380"/>
    </source>
</evidence>
<feature type="region of interest" description="Disordered" evidence="9">
    <location>
        <begin position="102"/>
        <end position="132"/>
    </location>
</feature>
<dbReference type="Pfam" id="PF03732">
    <property type="entry name" value="Retrotrans_gag"/>
    <property type="match status" value="1"/>
</dbReference>
<evidence type="ECO:0000313" key="12">
    <source>
        <dbReference type="RefSeq" id="XP_038984431.1"/>
    </source>
</evidence>
<dbReference type="InterPro" id="IPR041588">
    <property type="entry name" value="Integrase_H2C2"/>
</dbReference>
<feature type="compositionally biased region" description="Pro residues" evidence="9">
    <location>
        <begin position="344"/>
        <end position="359"/>
    </location>
</feature>
<dbReference type="AlphaFoldDB" id="A0A8B9ACK9"/>
<keyword evidence="6" id="KW-0255">Endonuclease</keyword>
<dbReference type="EC" id="2.7.7.49" evidence="1"/>
<reference evidence="12" key="2">
    <citation type="submission" date="2025-08" db="UniProtKB">
        <authorList>
            <consortium name="RefSeq"/>
        </authorList>
    </citation>
    <scope>IDENTIFICATION</scope>
    <source>
        <tissue evidence="12">Young leaves</tissue>
    </source>
</reference>
<keyword evidence="11" id="KW-1185">Reference proteome</keyword>
<evidence type="ECO:0000256" key="7">
    <source>
        <dbReference type="ARBA" id="ARBA00022801"/>
    </source>
</evidence>
<dbReference type="GO" id="GO:0003964">
    <property type="term" value="F:RNA-directed DNA polymerase activity"/>
    <property type="evidence" value="ECO:0007669"/>
    <property type="project" value="UniProtKB-KW"/>
</dbReference>
<dbReference type="Gene3D" id="3.30.70.270">
    <property type="match status" value="2"/>
</dbReference>
<dbReference type="InterPro" id="IPR001878">
    <property type="entry name" value="Znf_CCHC"/>
</dbReference>
<keyword evidence="8" id="KW-0695">RNA-directed DNA polymerase</keyword>
<dbReference type="KEGG" id="pda:120111457"/>
<dbReference type="Pfam" id="PF17921">
    <property type="entry name" value="Integrase_H2C2"/>
    <property type="match status" value="1"/>
</dbReference>
<dbReference type="PROSITE" id="PS50878">
    <property type="entry name" value="RT_POL"/>
    <property type="match status" value="1"/>
</dbReference>
<dbReference type="InterPro" id="IPR043502">
    <property type="entry name" value="DNA/RNA_pol_sf"/>
</dbReference>
<dbReference type="SUPFAM" id="SSF56672">
    <property type="entry name" value="DNA/RNA polymerases"/>
    <property type="match status" value="1"/>
</dbReference>
<dbReference type="InterPro" id="IPR000477">
    <property type="entry name" value="RT_dom"/>
</dbReference>
<evidence type="ECO:0000256" key="2">
    <source>
        <dbReference type="ARBA" id="ARBA00022670"/>
    </source>
</evidence>
<evidence type="ECO:0000256" key="9">
    <source>
        <dbReference type="SAM" id="MobiDB-lite"/>
    </source>
</evidence>
<dbReference type="CDD" id="cd00303">
    <property type="entry name" value="retropepsin_like"/>
    <property type="match status" value="1"/>
</dbReference>
<feature type="region of interest" description="Disordered" evidence="9">
    <location>
        <begin position="326"/>
        <end position="378"/>
    </location>
</feature>
<dbReference type="FunFam" id="3.30.70.270:FF:000026">
    <property type="entry name" value="Transposon Ty3-G Gag-Pol polyprotein"/>
    <property type="match status" value="1"/>
</dbReference>
<evidence type="ECO:0000256" key="1">
    <source>
        <dbReference type="ARBA" id="ARBA00012493"/>
    </source>
</evidence>
<dbReference type="FunFam" id="3.10.10.10:FF:000007">
    <property type="entry name" value="Retrovirus-related Pol polyprotein from transposon 17.6-like Protein"/>
    <property type="match status" value="1"/>
</dbReference>
<dbReference type="SUPFAM" id="SSF50630">
    <property type="entry name" value="Acid proteases"/>
    <property type="match status" value="1"/>
</dbReference>
<dbReference type="PANTHER" id="PTHR35046">
    <property type="entry name" value="ZINC KNUCKLE (CCHC-TYPE) FAMILY PROTEIN"/>
    <property type="match status" value="1"/>
</dbReference>
<dbReference type="SMART" id="SM00343">
    <property type="entry name" value="ZnF_C2HC"/>
    <property type="match status" value="1"/>
</dbReference>
<dbReference type="GO" id="GO:0008270">
    <property type="term" value="F:zinc ion binding"/>
    <property type="evidence" value="ECO:0007669"/>
    <property type="project" value="InterPro"/>
</dbReference>
<keyword evidence="3" id="KW-0808">Transferase</keyword>
<evidence type="ECO:0000256" key="4">
    <source>
        <dbReference type="ARBA" id="ARBA00022695"/>
    </source>
</evidence>
<evidence type="ECO:0000256" key="3">
    <source>
        <dbReference type="ARBA" id="ARBA00022679"/>
    </source>
</evidence>
<evidence type="ECO:0000259" key="10">
    <source>
        <dbReference type="PROSITE" id="PS50878"/>
    </source>
</evidence>
<reference evidence="11" key="1">
    <citation type="journal article" date="2019" name="Nat. Commun.">
        <title>Genome-wide association mapping of date palm fruit traits.</title>
        <authorList>
            <person name="Hazzouri K.M."/>
            <person name="Gros-Balthazard M."/>
            <person name="Flowers J.M."/>
            <person name="Copetti D."/>
            <person name="Lemansour A."/>
            <person name="Lebrun M."/>
            <person name="Masmoudi K."/>
            <person name="Ferrand S."/>
            <person name="Dhar M.I."/>
            <person name="Fresquez Z.A."/>
            <person name="Rosas U."/>
            <person name="Zhang J."/>
            <person name="Talag J."/>
            <person name="Lee S."/>
            <person name="Kudrna D."/>
            <person name="Powell R.F."/>
            <person name="Leitch I.J."/>
            <person name="Krueger R.R."/>
            <person name="Wing R.A."/>
            <person name="Amiri K.M.A."/>
            <person name="Purugganan M.D."/>
        </authorList>
    </citation>
    <scope>NUCLEOTIDE SEQUENCE [LARGE SCALE GENOMIC DNA]</scope>
    <source>
        <strain evidence="11">cv. Khalas</strain>
    </source>
</reference>
<dbReference type="PANTHER" id="PTHR35046:SF9">
    <property type="entry name" value="RNA-DIRECTED DNA POLYMERASE"/>
    <property type="match status" value="1"/>
</dbReference>
<dbReference type="GeneID" id="120111457"/>
<dbReference type="InterPro" id="IPR005162">
    <property type="entry name" value="Retrotrans_gag_dom"/>
</dbReference>
<protein>
    <recommendedName>
        <fullName evidence="1">RNA-directed DNA polymerase</fullName>
        <ecNumber evidence="1">2.7.7.49</ecNumber>
    </recommendedName>
</protein>
<dbReference type="InterPro" id="IPR041373">
    <property type="entry name" value="RT_RNaseH"/>
</dbReference>
<feature type="domain" description="Reverse transcriptase" evidence="10">
    <location>
        <begin position="719"/>
        <end position="900"/>
    </location>
</feature>
<gene>
    <name evidence="12" type="primary">LOC120111457</name>
</gene>
<proteinExistence type="predicted"/>
<keyword evidence="2" id="KW-0645">Protease</keyword>
<dbReference type="InterPro" id="IPR043128">
    <property type="entry name" value="Rev_trsase/Diguanyl_cyclase"/>
</dbReference>
<dbReference type="RefSeq" id="XP_038984431.1">
    <property type="nucleotide sequence ID" value="XM_039128503.1"/>
</dbReference>
<dbReference type="Pfam" id="PF00078">
    <property type="entry name" value="RVT_1"/>
    <property type="match status" value="1"/>
</dbReference>